<gene>
    <name evidence="1" type="ORF">SWVG_00030</name>
</gene>
<keyword evidence="2" id="KW-1185">Reference proteome</keyword>
<dbReference type="RefSeq" id="YP_007676463.1">
    <property type="nucleotide sequence ID" value="NC_020867.1"/>
</dbReference>
<name>M4NMG1_9CAUD</name>
<proteinExistence type="predicted"/>
<evidence type="ECO:0000313" key="1">
    <source>
        <dbReference type="EMBL" id="AGG91270.1"/>
    </source>
</evidence>
<evidence type="ECO:0000313" key="2">
    <source>
        <dbReference type="Proteomes" id="UP000202401"/>
    </source>
</evidence>
<dbReference type="EMBL" id="HQ317388">
    <property type="protein sequence ID" value="AGG91270.1"/>
    <property type="molecule type" value="Genomic_DNA"/>
</dbReference>
<dbReference type="Proteomes" id="UP000202401">
    <property type="component" value="Segment"/>
</dbReference>
<dbReference type="GeneID" id="15013099"/>
<accession>M4NMG1</accession>
<protein>
    <submittedName>
        <fullName evidence="1">Uncharacterized protein</fullName>
    </submittedName>
</protein>
<sequence length="74" mass="8388">MFFKPNTINSSIVRNILLNPSTNQVIVQFKNNDKTYLYDNVSVDAITDVFFGEIESFGKFVNAYCKPNMTTVIG</sequence>
<reference evidence="1 2" key="1">
    <citation type="submission" date="2010-09" db="EMBL/GenBank/DDBJ databases">
        <title>The Genome Sequence of Synechococcus phage S-RIP1 isolate R2_2007.</title>
        <authorList>
            <consortium name="The Broad Institute Genome Sequencing Platform"/>
            <person name="Henn M.R."/>
            <person name="Marston M."/>
            <person name="Levin J."/>
            <person name="Malboeuf C."/>
            <person name="Casali M."/>
            <person name="Russ C."/>
            <person name="Lennon N."/>
            <person name="Chapman S.B."/>
            <person name="Erlich R."/>
            <person name="Young S.K."/>
            <person name="Yandava C."/>
            <person name="Zeng Q."/>
            <person name="Fitzgerald M.F."/>
            <person name="Alvarado L."/>
            <person name="Anderson S."/>
            <person name="Berlin A."/>
            <person name="Chen Z."/>
            <person name="Freedman E."/>
            <person name="Gellesch M."/>
            <person name="Goldberg J."/>
            <person name="Green L."/>
            <person name="Griggs A."/>
            <person name="Gujja S."/>
            <person name="Heilman E.R."/>
            <person name="Heiman D."/>
            <person name="Hollinger A."/>
            <person name="Howarth C."/>
            <person name="Larson L."/>
            <person name="Mehta T."/>
            <person name="Neiman D."/>
            <person name="Pearson M."/>
            <person name="Roberts A."/>
            <person name="Ryan E."/>
            <person name="Saif S."/>
            <person name="Shea T."/>
            <person name="Shenoy N."/>
            <person name="Sisk P."/>
            <person name="Stolte C."/>
            <person name="Sykes S."/>
            <person name="White J."/>
            <person name="Haas B."/>
            <person name="Nusbaum C."/>
            <person name="Birren B."/>
        </authorList>
    </citation>
    <scope>NUCLEOTIDE SEQUENCE [LARGE SCALE GENOMIC DNA]</scope>
</reference>
<dbReference type="KEGG" id="vg:15013099"/>
<organism evidence="1 2">
    <name type="scientific">Synechococcus phage S-RIP1</name>
    <dbReference type="NCBI Taxonomy" id="754041"/>
    <lineage>
        <taxon>Viruses</taxon>
        <taxon>Duplodnaviria</taxon>
        <taxon>Heunggongvirae</taxon>
        <taxon>Uroviricota</taxon>
        <taxon>Caudoviricetes</taxon>
        <taxon>Autographivirales</taxon>
        <taxon>Kajamvirus</taxon>
        <taxon>Kajamvirus SRIP1</taxon>
    </lineage>
</organism>